<organism evidence="1 2">
    <name type="scientific">Thelohanellus kitauei</name>
    <name type="common">Myxosporean</name>
    <dbReference type="NCBI Taxonomy" id="669202"/>
    <lineage>
        <taxon>Eukaryota</taxon>
        <taxon>Metazoa</taxon>
        <taxon>Cnidaria</taxon>
        <taxon>Myxozoa</taxon>
        <taxon>Myxosporea</taxon>
        <taxon>Bivalvulida</taxon>
        <taxon>Platysporina</taxon>
        <taxon>Myxobolidae</taxon>
        <taxon>Thelohanellus</taxon>
    </lineage>
</organism>
<gene>
    <name evidence="1" type="ORF">RF11_10917</name>
</gene>
<evidence type="ECO:0000313" key="1">
    <source>
        <dbReference type="EMBL" id="KII68520.1"/>
    </source>
</evidence>
<dbReference type="AlphaFoldDB" id="A0A0C2MWI7"/>
<dbReference type="EMBL" id="JWZT01002833">
    <property type="protein sequence ID" value="KII68520.1"/>
    <property type="molecule type" value="Genomic_DNA"/>
</dbReference>
<keyword evidence="2" id="KW-1185">Reference proteome</keyword>
<accession>A0A0C2MWI7</accession>
<protein>
    <submittedName>
        <fullName evidence="1">Uncharacterized protein</fullName>
    </submittedName>
</protein>
<evidence type="ECO:0000313" key="2">
    <source>
        <dbReference type="Proteomes" id="UP000031668"/>
    </source>
</evidence>
<reference evidence="1 2" key="1">
    <citation type="journal article" date="2014" name="Genome Biol. Evol.">
        <title>The genome of the myxosporean Thelohanellus kitauei shows adaptations to nutrient acquisition within its fish host.</title>
        <authorList>
            <person name="Yang Y."/>
            <person name="Xiong J."/>
            <person name="Zhou Z."/>
            <person name="Huo F."/>
            <person name="Miao W."/>
            <person name="Ran C."/>
            <person name="Liu Y."/>
            <person name="Zhang J."/>
            <person name="Feng J."/>
            <person name="Wang M."/>
            <person name="Wang M."/>
            <person name="Wang L."/>
            <person name="Yao B."/>
        </authorList>
    </citation>
    <scope>NUCLEOTIDE SEQUENCE [LARGE SCALE GENOMIC DNA]</scope>
    <source>
        <strain evidence="1">Wuqing</strain>
    </source>
</reference>
<name>A0A0C2MWI7_THEKT</name>
<comment type="caution">
    <text evidence="1">The sequence shown here is derived from an EMBL/GenBank/DDBJ whole genome shotgun (WGS) entry which is preliminary data.</text>
</comment>
<dbReference type="Proteomes" id="UP000031668">
    <property type="component" value="Unassembled WGS sequence"/>
</dbReference>
<proteinExistence type="predicted"/>
<sequence>MLMGWQIRCTEYDPKSIIDNPVFILQDSPQVTILDNHDDSEIKSLFIIDENRKIQITMNSFDISNLRTIRFKDFQYQTETNASLLNLILAAKISNFNTLCFFKSNITYYDCTANDTKSQLLEYRYQGFLLETVFLREAFVGINNSIRIHVSNDPDFIYECKNHVSSSEKF</sequence>